<comment type="catalytic activity">
    <reaction evidence="10">
        <text>8-oxo-dGTP + H2O = 8-oxo-dGMP + diphosphate + H(+)</text>
        <dbReference type="Rhea" id="RHEA:31575"/>
        <dbReference type="ChEBI" id="CHEBI:15377"/>
        <dbReference type="ChEBI" id="CHEBI:15378"/>
        <dbReference type="ChEBI" id="CHEBI:33019"/>
        <dbReference type="ChEBI" id="CHEBI:63224"/>
        <dbReference type="ChEBI" id="CHEBI:77896"/>
        <dbReference type="EC" id="3.6.1.55"/>
    </reaction>
</comment>
<dbReference type="PROSITE" id="PS51462">
    <property type="entry name" value="NUDIX"/>
    <property type="match status" value="1"/>
</dbReference>
<evidence type="ECO:0000256" key="8">
    <source>
        <dbReference type="ARBA" id="ARBA00022842"/>
    </source>
</evidence>
<feature type="domain" description="Nudix hydrolase" evidence="18">
    <location>
        <begin position="1"/>
        <end position="96"/>
    </location>
</feature>
<evidence type="ECO:0000256" key="3">
    <source>
        <dbReference type="ARBA" id="ARBA00022457"/>
    </source>
</evidence>
<dbReference type="InterPro" id="IPR047127">
    <property type="entry name" value="MutT-like"/>
</dbReference>
<dbReference type="InterPro" id="IPR020476">
    <property type="entry name" value="Nudix_hydrolase"/>
</dbReference>
<dbReference type="GO" id="GO:0046872">
    <property type="term" value="F:metal ion binding"/>
    <property type="evidence" value="ECO:0007669"/>
    <property type="project" value="UniProtKB-KW"/>
</dbReference>
<evidence type="ECO:0000256" key="6">
    <source>
        <dbReference type="ARBA" id="ARBA00022763"/>
    </source>
</evidence>
<evidence type="ECO:0000256" key="10">
    <source>
        <dbReference type="ARBA" id="ARBA00035861"/>
    </source>
</evidence>
<proteinExistence type="inferred from homology"/>
<dbReference type="PRINTS" id="PR00502">
    <property type="entry name" value="NUDIXFAMILY"/>
</dbReference>
<evidence type="ECO:0000256" key="4">
    <source>
        <dbReference type="ARBA" id="ARBA00022705"/>
    </source>
</evidence>
<keyword evidence="4" id="KW-0235">DNA replication</keyword>
<dbReference type="InterPro" id="IPR020084">
    <property type="entry name" value="NUDIX_hydrolase_CS"/>
</dbReference>
<evidence type="ECO:0000256" key="1">
    <source>
        <dbReference type="ARBA" id="ARBA00001946"/>
    </source>
</evidence>
<evidence type="ECO:0000313" key="20">
    <source>
        <dbReference type="Proteomes" id="UP000235619"/>
    </source>
</evidence>
<evidence type="ECO:0000256" key="16">
    <source>
        <dbReference type="ARBA" id="ARBA00042798"/>
    </source>
</evidence>
<dbReference type="PANTHER" id="PTHR47707:SF1">
    <property type="entry name" value="NUDIX HYDROLASE FAMILY PROTEIN"/>
    <property type="match status" value="1"/>
</dbReference>
<comment type="caution">
    <text evidence="19">The sequence shown here is derived from an EMBL/GenBank/DDBJ whole genome shotgun (WGS) entry which is preliminary data.</text>
</comment>
<evidence type="ECO:0000256" key="17">
    <source>
        <dbReference type="RuleBase" id="RU003476"/>
    </source>
</evidence>
<evidence type="ECO:0000256" key="15">
    <source>
        <dbReference type="ARBA" id="ARBA00041979"/>
    </source>
</evidence>
<dbReference type="EMBL" id="PNJD01000346">
    <property type="protein sequence ID" value="PMP95187.1"/>
    <property type="molecule type" value="Genomic_DNA"/>
</dbReference>
<evidence type="ECO:0000256" key="7">
    <source>
        <dbReference type="ARBA" id="ARBA00022801"/>
    </source>
</evidence>
<comment type="similarity">
    <text evidence="2 17">Belongs to the Nudix hydrolase family.</text>
</comment>
<evidence type="ECO:0000256" key="14">
    <source>
        <dbReference type="ARBA" id="ARBA00041592"/>
    </source>
</evidence>
<dbReference type="CDD" id="cd03425">
    <property type="entry name" value="NUDIX_MutT_NudA_like"/>
    <property type="match status" value="1"/>
</dbReference>
<reference evidence="19 20" key="1">
    <citation type="submission" date="2018-01" db="EMBL/GenBank/DDBJ databases">
        <title>Metagenomic assembled genomes from two thermal pools in the Uzon Caldera, Kamchatka, Russia.</title>
        <authorList>
            <person name="Wilkins L."/>
            <person name="Ettinger C."/>
        </authorList>
    </citation>
    <scope>NUCLEOTIDE SEQUENCE [LARGE SCALE GENOMIC DNA]</scope>
    <source>
        <strain evidence="19">ARK-04</strain>
    </source>
</reference>
<evidence type="ECO:0000259" key="18">
    <source>
        <dbReference type="PROSITE" id="PS51462"/>
    </source>
</evidence>
<dbReference type="PANTHER" id="PTHR47707">
    <property type="entry name" value="8-OXO-DGTP DIPHOSPHATASE"/>
    <property type="match status" value="1"/>
</dbReference>
<organism evidence="19 20">
    <name type="scientific">Thermodesulfobacterium geofontis</name>
    <dbReference type="NCBI Taxonomy" id="1295609"/>
    <lineage>
        <taxon>Bacteria</taxon>
        <taxon>Pseudomonadati</taxon>
        <taxon>Thermodesulfobacteriota</taxon>
        <taxon>Thermodesulfobacteria</taxon>
        <taxon>Thermodesulfobacteriales</taxon>
        <taxon>Thermodesulfobacteriaceae</taxon>
        <taxon>Thermodesulfobacterium</taxon>
    </lineage>
</organism>
<dbReference type="SUPFAM" id="SSF55811">
    <property type="entry name" value="Nudix"/>
    <property type="match status" value="1"/>
</dbReference>
<keyword evidence="5" id="KW-0479">Metal-binding</keyword>
<keyword evidence="7 17" id="KW-0378">Hydrolase</keyword>
<keyword evidence="8" id="KW-0460">Magnesium</keyword>
<evidence type="ECO:0000256" key="12">
    <source>
        <dbReference type="ARBA" id="ARBA00038905"/>
    </source>
</evidence>
<keyword evidence="3" id="KW-0515">Mutator protein</keyword>
<dbReference type="EC" id="3.6.1.55" evidence="12"/>
<evidence type="ECO:0000256" key="9">
    <source>
        <dbReference type="ARBA" id="ARBA00023204"/>
    </source>
</evidence>
<dbReference type="InterPro" id="IPR000086">
    <property type="entry name" value="NUDIX_hydrolase_dom"/>
</dbReference>
<dbReference type="GO" id="GO:0006260">
    <property type="term" value="P:DNA replication"/>
    <property type="evidence" value="ECO:0007669"/>
    <property type="project" value="UniProtKB-KW"/>
</dbReference>
<accession>A0A2N7QA16</accession>
<evidence type="ECO:0000256" key="5">
    <source>
        <dbReference type="ARBA" id="ARBA00022723"/>
    </source>
</evidence>
<dbReference type="GO" id="GO:0044716">
    <property type="term" value="F:8-oxo-GDP phosphatase activity"/>
    <property type="evidence" value="ECO:0007669"/>
    <property type="project" value="TreeGrafter"/>
</dbReference>
<gene>
    <name evidence="19" type="ORF">C0169_05615</name>
</gene>
<comment type="catalytic activity">
    <reaction evidence="11">
        <text>8-oxo-GTP + H2O = 8-oxo-GMP + diphosphate + H(+)</text>
        <dbReference type="Rhea" id="RHEA:67616"/>
        <dbReference type="ChEBI" id="CHEBI:15377"/>
        <dbReference type="ChEBI" id="CHEBI:15378"/>
        <dbReference type="ChEBI" id="CHEBI:33019"/>
        <dbReference type="ChEBI" id="CHEBI:143553"/>
        <dbReference type="ChEBI" id="CHEBI:145694"/>
    </reaction>
</comment>
<dbReference type="Gene3D" id="3.90.79.10">
    <property type="entry name" value="Nucleoside Triphosphate Pyrophosphohydrolase"/>
    <property type="match status" value="1"/>
</dbReference>
<dbReference type="GO" id="GO:0008413">
    <property type="term" value="F:8-oxo-7,8-dihydroguanosine triphosphate pyrophosphatase activity"/>
    <property type="evidence" value="ECO:0007669"/>
    <property type="project" value="TreeGrafter"/>
</dbReference>
<dbReference type="Proteomes" id="UP000235619">
    <property type="component" value="Unassembled WGS sequence"/>
</dbReference>
<dbReference type="AlphaFoldDB" id="A0A2N7QA16"/>
<protein>
    <recommendedName>
        <fullName evidence="13">8-oxo-dGTP diphosphatase</fullName>
        <ecNumber evidence="12">3.6.1.55</ecNumber>
    </recommendedName>
    <alternativeName>
        <fullName evidence="16">7,8-dihydro-8-oxoguanine-triphosphatase</fullName>
    </alternativeName>
    <alternativeName>
        <fullName evidence="15">Mutator protein MutT</fullName>
    </alternativeName>
    <alternativeName>
        <fullName evidence="14">dGTP pyrophosphohydrolase</fullName>
    </alternativeName>
</protein>
<sequence length="96" mass="11128">MDLKVVAGFLKKGDRFLLVRRPLNKRRGGLWEFPGGKVEDGETLEEAIKRELKEELGIETKVKRFLGKINYQYPEGEIELNLLEIETEEEPILKEA</sequence>
<keyword evidence="9" id="KW-0234">DNA repair</keyword>
<evidence type="ECO:0000313" key="19">
    <source>
        <dbReference type="EMBL" id="PMP95187.1"/>
    </source>
</evidence>
<evidence type="ECO:0000256" key="2">
    <source>
        <dbReference type="ARBA" id="ARBA00005582"/>
    </source>
</evidence>
<dbReference type="InterPro" id="IPR015797">
    <property type="entry name" value="NUDIX_hydrolase-like_dom_sf"/>
</dbReference>
<name>A0A2N7QA16_9BACT</name>
<comment type="cofactor">
    <cofactor evidence="1">
        <name>Mg(2+)</name>
        <dbReference type="ChEBI" id="CHEBI:18420"/>
    </cofactor>
</comment>
<feature type="non-terminal residue" evidence="19">
    <location>
        <position position="96"/>
    </location>
</feature>
<evidence type="ECO:0000256" key="11">
    <source>
        <dbReference type="ARBA" id="ARBA00036904"/>
    </source>
</evidence>
<dbReference type="Pfam" id="PF00293">
    <property type="entry name" value="NUDIX"/>
    <property type="match status" value="1"/>
</dbReference>
<dbReference type="GO" id="GO:0044715">
    <property type="term" value="F:8-oxo-dGDP phosphatase activity"/>
    <property type="evidence" value="ECO:0007669"/>
    <property type="project" value="TreeGrafter"/>
</dbReference>
<keyword evidence="6" id="KW-0227">DNA damage</keyword>
<dbReference type="PROSITE" id="PS00893">
    <property type="entry name" value="NUDIX_BOX"/>
    <property type="match status" value="1"/>
</dbReference>
<evidence type="ECO:0000256" key="13">
    <source>
        <dbReference type="ARBA" id="ARBA00040794"/>
    </source>
</evidence>
<dbReference type="GO" id="GO:0035539">
    <property type="term" value="F:8-oxo-7,8-dihydrodeoxyguanosine triphosphate pyrophosphatase activity"/>
    <property type="evidence" value="ECO:0007669"/>
    <property type="project" value="UniProtKB-EC"/>
</dbReference>
<dbReference type="GO" id="GO:0006281">
    <property type="term" value="P:DNA repair"/>
    <property type="evidence" value="ECO:0007669"/>
    <property type="project" value="UniProtKB-KW"/>
</dbReference>